<dbReference type="InterPro" id="IPR001547">
    <property type="entry name" value="Glyco_hydro_5"/>
</dbReference>
<name>A0AA38GNQ3_TAXCH</name>
<evidence type="ECO:0000256" key="4">
    <source>
        <dbReference type="ARBA" id="ARBA00022801"/>
    </source>
</evidence>
<dbReference type="Gene3D" id="3.20.20.80">
    <property type="entry name" value="Glycosidases"/>
    <property type="match status" value="1"/>
</dbReference>
<gene>
    <name evidence="8" type="ORF">KI387_005646</name>
</gene>
<sequence>MKFIEGLVIILLVWLKECRAVENEWSMVERRDTQFVVNGSPFYVNGFNTYWLMVFAVDPSTKPKVTSLLEEAASAGLTVGRTWAFNDGGWRALQISPGVYDEEVFKASALDFVVSEAQKYKIRLILSLVNNWDAYGGKAQYVKWGRDAGLNLNSNDDFFSNPTLKDYFKAHIKAVLNRVNTVTNVTYKNDPTIFAWELMNEPRCQSDPSGNTLHAWIEEMAAYVKSLDAKHMLEIGMEGFYGPSSPDRLKFNPYSSAQQEGTDFVRNHQTLGIDFASVHIYTVGWIDQYIIPRHLSFVKEWTAAHIEDAEKTLKMPVVFAEFGVSERFGGYNVSYRDTFMQSVYESVLNSIRKGGGAGGTLVWQLFPEDTEYMNDGFAIVLSKSPSTAKIISLQSTRLSMFNTRCNWNCRWACHTSQSFPTLYELEE</sequence>
<keyword evidence="9" id="KW-1185">Reference proteome</keyword>
<dbReference type="Proteomes" id="UP000824469">
    <property type="component" value="Unassembled WGS sequence"/>
</dbReference>
<keyword evidence="6" id="KW-0732">Signal</keyword>
<evidence type="ECO:0000313" key="9">
    <source>
        <dbReference type="Proteomes" id="UP000824469"/>
    </source>
</evidence>
<dbReference type="Pfam" id="PF26410">
    <property type="entry name" value="GH5_mannosidase"/>
    <property type="match status" value="1"/>
</dbReference>
<evidence type="ECO:0000256" key="1">
    <source>
        <dbReference type="ARBA" id="ARBA00001678"/>
    </source>
</evidence>
<evidence type="ECO:0000256" key="6">
    <source>
        <dbReference type="SAM" id="SignalP"/>
    </source>
</evidence>
<dbReference type="PANTHER" id="PTHR31451:SF54">
    <property type="entry name" value="MANNAN ENDO-1,4-BETA-MANNOSIDASE 6"/>
    <property type="match status" value="1"/>
</dbReference>
<evidence type="ECO:0000256" key="5">
    <source>
        <dbReference type="ARBA" id="ARBA00023295"/>
    </source>
</evidence>
<comment type="caution">
    <text evidence="8">The sequence shown here is derived from an EMBL/GenBank/DDBJ whole genome shotgun (WGS) entry which is preliminary data.</text>
</comment>
<dbReference type="PANTHER" id="PTHR31451">
    <property type="match status" value="1"/>
</dbReference>
<keyword evidence="5" id="KW-0326">Glycosidase</keyword>
<comment type="similarity">
    <text evidence="2">Belongs to the glycosyl hydrolase 5 (cellulase A) family.</text>
</comment>
<dbReference type="FunFam" id="3.20.20.80:FF:000012">
    <property type="entry name" value="Mannan endo-1,4-beta-mannosidase 6"/>
    <property type="match status" value="1"/>
</dbReference>
<dbReference type="OMA" id="YNWIEST"/>
<dbReference type="InterPro" id="IPR045053">
    <property type="entry name" value="MAN-like"/>
</dbReference>
<keyword evidence="4" id="KW-0378">Hydrolase</keyword>
<feature type="domain" description="Glycoside hydrolase family 5" evidence="7">
    <location>
        <begin position="27"/>
        <end position="363"/>
    </location>
</feature>
<dbReference type="AlphaFoldDB" id="A0AA38GNQ3"/>
<dbReference type="EMBL" id="JAHRHJ020000002">
    <property type="protein sequence ID" value="KAH9325468.1"/>
    <property type="molecule type" value="Genomic_DNA"/>
</dbReference>
<protein>
    <recommendedName>
        <fullName evidence="3">mannan endo-1,4-beta-mannosidase</fullName>
        <ecNumber evidence="3">3.2.1.78</ecNumber>
    </recommendedName>
</protein>
<reference evidence="8 9" key="1">
    <citation type="journal article" date="2021" name="Nat. Plants">
        <title>The Taxus genome provides insights into paclitaxel biosynthesis.</title>
        <authorList>
            <person name="Xiong X."/>
            <person name="Gou J."/>
            <person name="Liao Q."/>
            <person name="Li Y."/>
            <person name="Zhou Q."/>
            <person name="Bi G."/>
            <person name="Li C."/>
            <person name="Du R."/>
            <person name="Wang X."/>
            <person name="Sun T."/>
            <person name="Guo L."/>
            <person name="Liang H."/>
            <person name="Lu P."/>
            <person name="Wu Y."/>
            <person name="Zhang Z."/>
            <person name="Ro D.K."/>
            <person name="Shang Y."/>
            <person name="Huang S."/>
            <person name="Yan J."/>
        </authorList>
    </citation>
    <scope>NUCLEOTIDE SEQUENCE [LARGE SCALE GENOMIC DNA]</scope>
    <source>
        <strain evidence="8">Ta-2019</strain>
    </source>
</reference>
<proteinExistence type="inferred from homology"/>
<dbReference type="GO" id="GO:0016985">
    <property type="term" value="F:mannan endo-1,4-beta-mannosidase activity"/>
    <property type="evidence" value="ECO:0007669"/>
    <property type="project" value="UniProtKB-EC"/>
</dbReference>
<dbReference type="SUPFAM" id="SSF51445">
    <property type="entry name" value="(Trans)glycosidases"/>
    <property type="match status" value="1"/>
</dbReference>
<evidence type="ECO:0000256" key="2">
    <source>
        <dbReference type="ARBA" id="ARBA00005641"/>
    </source>
</evidence>
<evidence type="ECO:0000313" key="8">
    <source>
        <dbReference type="EMBL" id="KAH9325468.1"/>
    </source>
</evidence>
<organism evidence="8 9">
    <name type="scientific">Taxus chinensis</name>
    <name type="common">Chinese yew</name>
    <name type="synonym">Taxus wallichiana var. chinensis</name>
    <dbReference type="NCBI Taxonomy" id="29808"/>
    <lineage>
        <taxon>Eukaryota</taxon>
        <taxon>Viridiplantae</taxon>
        <taxon>Streptophyta</taxon>
        <taxon>Embryophyta</taxon>
        <taxon>Tracheophyta</taxon>
        <taxon>Spermatophyta</taxon>
        <taxon>Pinopsida</taxon>
        <taxon>Pinidae</taxon>
        <taxon>Conifers II</taxon>
        <taxon>Cupressales</taxon>
        <taxon>Taxaceae</taxon>
        <taxon>Taxus</taxon>
    </lineage>
</organism>
<feature type="signal peptide" evidence="6">
    <location>
        <begin position="1"/>
        <end position="20"/>
    </location>
</feature>
<dbReference type="InterPro" id="IPR017853">
    <property type="entry name" value="GH"/>
</dbReference>
<feature type="chain" id="PRO_5041260762" description="mannan endo-1,4-beta-mannosidase" evidence="6">
    <location>
        <begin position="21"/>
        <end position="427"/>
    </location>
</feature>
<accession>A0AA38GNQ3</accession>
<evidence type="ECO:0000256" key="3">
    <source>
        <dbReference type="ARBA" id="ARBA00012706"/>
    </source>
</evidence>
<dbReference type="GO" id="GO:0000272">
    <property type="term" value="P:polysaccharide catabolic process"/>
    <property type="evidence" value="ECO:0007669"/>
    <property type="project" value="InterPro"/>
</dbReference>
<evidence type="ECO:0000259" key="7">
    <source>
        <dbReference type="Pfam" id="PF26410"/>
    </source>
</evidence>
<comment type="catalytic activity">
    <reaction evidence="1">
        <text>Random hydrolysis of (1-&gt;4)-beta-D-mannosidic linkages in mannans, galactomannans and glucomannans.</text>
        <dbReference type="EC" id="3.2.1.78"/>
    </reaction>
</comment>
<dbReference type="EC" id="3.2.1.78" evidence="3"/>